<keyword evidence="1" id="KW-0472">Membrane</keyword>
<dbReference type="AlphaFoldDB" id="R1EZW6"/>
<dbReference type="OrthoDB" id="5588650at2"/>
<dbReference type="Pfam" id="PF04247">
    <property type="entry name" value="SirB"/>
    <property type="match status" value="1"/>
</dbReference>
<reference evidence="2 3" key="1">
    <citation type="journal article" date="2013" name="Genome Announc.">
        <title>Draft Genome Sequence of Aeromonas molluscorum Strain 848TT, Isolated from Bivalve Molluscs.</title>
        <authorList>
            <person name="Spataro N."/>
            <person name="Farfan M."/>
            <person name="Albarral V."/>
            <person name="Sanglas A."/>
            <person name="Loren J.G."/>
            <person name="Fuste M.C."/>
            <person name="Bosch E."/>
        </authorList>
    </citation>
    <scope>NUCLEOTIDE SEQUENCE [LARGE SCALE GENOMIC DNA]</scope>
    <source>
        <strain evidence="2 3">848</strain>
    </source>
</reference>
<proteinExistence type="predicted"/>
<dbReference type="InterPro" id="IPR007360">
    <property type="entry name" value="SirB"/>
</dbReference>
<evidence type="ECO:0000313" key="2">
    <source>
        <dbReference type="EMBL" id="EOD53313.1"/>
    </source>
</evidence>
<feature type="transmembrane region" description="Helical" evidence="1">
    <location>
        <begin position="45"/>
        <end position="65"/>
    </location>
</feature>
<gene>
    <name evidence="2" type="ORF">G113_20342</name>
</gene>
<keyword evidence="3" id="KW-1185">Reference proteome</keyword>
<protein>
    <submittedName>
        <fullName evidence="2">Invasion gene expression up-regulator</fullName>
    </submittedName>
</protein>
<dbReference type="PATRIC" id="fig|1268236.3.peg.3933"/>
<dbReference type="PANTHER" id="PTHR39594">
    <property type="entry name" value="PROTEIN YCHQ"/>
    <property type="match status" value="1"/>
</dbReference>
<organism evidence="2 3">
    <name type="scientific">Aeromonas molluscorum 848</name>
    <dbReference type="NCBI Taxonomy" id="1268236"/>
    <lineage>
        <taxon>Bacteria</taxon>
        <taxon>Pseudomonadati</taxon>
        <taxon>Pseudomonadota</taxon>
        <taxon>Gammaproteobacteria</taxon>
        <taxon>Aeromonadales</taxon>
        <taxon>Aeromonadaceae</taxon>
        <taxon>Aeromonas</taxon>
    </lineage>
</organism>
<feature type="transmembrane region" description="Helical" evidence="1">
    <location>
        <begin position="6"/>
        <end position="25"/>
    </location>
</feature>
<evidence type="ECO:0000313" key="3">
    <source>
        <dbReference type="Proteomes" id="UP000013526"/>
    </source>
</evidence>
<accession>R1EZW6</accession>
<keyword evidence="1" id="KW-0812">Transmembrane</keyword>
<dbReference type="Proteomes" id="UP000013526">
    <property type="component" value="Unassembled WGS sequence"/>
</dbReference>
<sequence>MYFALKHLHLLLIAAAVLMFILRFYRQQTGSSRARDPRTLQLSGWCNGLVVLTGVALCMVLDLNPFNNVVPWLSEKLVSILVVAFLGLMALRLARGNLIRWFAFLGTLGWVYFVAKLAILKHSTLFG</sequence>
<comment type="caution">
    <text evidence="2">The sequence shown here is derived from an EMBL/GenBank/DDBJ whole genome shotgun (WGS) entry which is preliminary data.</text>
</comment>
<dbReference type="PANTHER" id="PTHR39594:SF1">
    <property type="entry name" value="PROTEIN YCHQ"/>
    <property type="match status" value="1"/>
</dbReference>
<dbReference type="RefSeq" id="WP_005911770.1">
    <property type="nucleotide sequence ID" value="NZ_AQGQ01000254.1"/>
</dbReference>
<evidence type="ECO:0000256" key="1">
    <source>
        <dbReference type="SAM" id="Phobius"/>
    </source>
</evidence>
<keyword evidence="1" id="KW-1133">Transmembrane helix</keyword>
<feature type="transmembrane region" description="Helical" evidence="1">
    <location>
        <begin position="77"/>
        <end position="94"/>
    </location>
</feature>
<dbReference type="EMBL" id="AQGQ01000254">
    <property type="protein sequence ID" value="EOD53313.1"/>
    <property type="molecule type" value="Genomic_DNA"/>
</dbReference>
<name>R1EZW6_9GAMM</name>
<dbReference type="GO" id="GO:0005886">
    <property type="term" value="C:plasma membrane"/>
    <property type="evidence" value="ECO:0007669"/>
    <property type="project" value="TreeGrafter"/>
</dbReference>
<feature type="transmembrane region" description="Helical" evidence="1">
    <location>
        <begin position="101"/>
        <end position="120"/>
    </location>
</feature>